<evidence type="ECO:0000256" key="1">
    <source>
        <dbReference type="ARBA" id="ARBA00022448"/>
    </source>
</evidence>
<organism evidence="6 7">
    <name type="scientific">Bordetella trematum</name>
    <dbReference type="NCBI Taxonomy" id="123899"/>
    <lineage>
        <taxon>Bacteria</taxon>
        <taxon>Pseudomonadati</taxon>
        <taxon>Pseudomonadota</taxon>
        <taxon>Betaproteobacteria</taxon>
        <taxon>Burkholderiales</taxon>
        <taxon>Alcaligenaceae</taxon>
        <taxon>Bordetella</taxon>
    </lineage>
</organism>
<keyword evidence="3" id="KW-0547">Nucleotide-binding</keyword>
<dbReference type="GeneID" id="56591100"/>
<evidence type="ECO:0000256" key="3">
    <source>
        <dbReference type="ARBA" id="ARBA00022741"/>
    </source>
</evidence>
<dbReference type="SUPFAM" id="SSF50331">
    <property type="entry name" value="MOP-like"/>
    <property type="match status" value="1"/>
</dbReference>
<proteinExistence type="predicted"/>
<sequence length="353" mass="38674">MMSKGASVRFQSVSKHYGDVQALQEFSLDVAAGEFITILGASGSGKSTVLNALAGFSPASAGEIFVNDKPITYAPPEKRNIGMVFQNYSLFPHMNVLENVCFPLLMRKMDKAQRETLGRKALDIVRLADFAARKPKELSGGQQQRVAIARAIVFSPSLLLMDEPLGALDLKLREALQFEIKEIQHQLNCTVIYVTHDQREALAMSNRIAVLRAGRIEQVGTPADIYDKPNNRFVADFIGNTNLLPVEAGASGGIRIPDIGIELGDLRLTPTPAFVSIRPERLRRIVDPVGVCVRAVLQEEIFLGDVVECSAVTASGRVIHFKESRLQGAARLERGQSLHLSINPEDLVFVQDA</sequence>
<dbReference type="Proteomes" id="UP000076825">
    <property type="component" value="Chromosome 1"/>
</dbReference>
<dbReference type="PROSITE" id="PS00211">
    <property type="entry name" value="ABC_TRANSPORTER_1"/>
    <property type="match status" value="1"/>
</dbReference>
<dbReference type="SMART" id="SM00382">
    <property type="entry name" value="AAA"/>
    <property type="match status" value="1"/>
</dbReference>
<feature type="domain" description="ABC transporter" evidence="5">
    <location>
        <begin position="8"/>
        <end position="238"/>
    </location>
</feature>
<dbReference type="PROSITE" id="PS50893">
    <property type="entry name" value="ABC_TRANSPORTER_2"/>
    <property type="match status" value="1"/>
</dbReference>
<dbReference type="GO" id="GO:0005524">
    <property type="term" value="F:ATP binding"/>
    <property type="evidence" value="ECO:0007669"/>
    <property type="project" value="UniProtKB-KW"/>
</dbReference>
<keyword evidence="2" id="KW-1003">Cell membrane</keyword>
<dbReference type="InterPro" id="IPR008995">
    <property type="entry name" value="Mo/tungstate-bd_C_term_dom"/>
</dbReference>
<dbReference type="EMBL" id="LT546645">
    <property type="protein sequence ID" value="SAI68997.1"/>
    <property type="molecule type" value="Genomic_DNA"/>
</dbReference>
<dbReference type="SUPFAM" id="SSF52540">
    <property type="entry name" value="P-loop containing nucleoside triphosphate hydrolases"/>
    <property type="match status" value="1"/>
</dbReference>
<dbReference type="GO" id="GO:0016887">
    <property type="term" value="F:ATP hydrolysis activity"/>
    <property type="evidence" value="ECO:0007669"/>
    <property type="project" value="InterPro"/>
</dbReference>
<dbReference type="Pfam" id="PF00005">
    <property type="entry name" value="ABC_tran"/>
    <property type="match status" value="1"/>
</dbReference>
<dbReference type="InterPro" id="IPR050093">
    <property type="entry name" value="ABC_SmlMolc_Importer"/>
</dbReference>
<keyword evidence="6" id="KW-0378">Hydrolase</keyword>
<keyword evidence="1" id="KW-0813">Transport</keyword>
<reference evidence="6 7" key="1">
    <citation type="submission" date="2016-04" db="EMBL/GenBank/DDBJ databases">
        <authorList>
            <consortium name="Pathogen Informatics"/>
        </authorList>
    </citation>
    <scope>NUCLEOTIDE SEQUENCE [LARGE SCALE GENOMIC DNA]</scope>
    <source>
        <strain evidence="6 7">H044680328</strain>
    </source>
</reference>
<name>A0A157RV28_9BORD</name>
<keyword evidence="4 6" id="KW-0067">ATP-binding</keyword>
<dbReference type="InterPro" id="IPR003439">
    <property type="entry name" value="ABC_transporter-like_ATP-bd"/>
</dbReference>
<dbReference type="eggNOG" id="COG3842">
    <property type="taxonomic scope" value="Bacteria"/>
</dbReference>
<dbReference type="FunFam" id="3.40.50.300:FF:000425">
    <property type="entry name" value="Probable ABC transporter, ATP-binding subunit"/>
    <property type="match status" value="1"/>
</dbReference>
<keyword evidence="2" id="KW-0472">Membrane</keyword>
<dbReference type="RefSeq" id="WP_063491759.1">
    <property type="nucleotide sequence ID" value="NZ_CP016340.1"/>
</dbReference>
<dbReference type="InterPro" id="IPR013611">
    <property type="entry name" value="Transp-assoc_OB_typ2"/>
</dbReference>
<evidence type="ECO:0000256" key="4">
    <source>
        <dbReference type="ARBA" id="ARBA00022840"/>
    </source>
</evidence>
<protein>
    <submittedName>
        <fullName evidence="6">ABC transporter ATP-binding protein</fullName>
        <ecNumber evidence="6">3.6.3.31</ecNumber>
    </submittedName>
</protein>
<dbReference type="PANTHER" id="PTHR42781:SF4">
    <property type="entry name" value="SPERMIDINE_PUTRESCINE IMPORT ATP-BINDING PROTEIN POTA"/>
    <property type="match status" value="1"/>
</dbReference>
<dbReference type="InterPro" id="IPR003593">
    <property type="entry name" value="AAA+_ATPase"/>
</dbReference>
<accession>A0A157RV28</accession>
<dbReference type="GO" id="GO:0043190">
    <property type="term" value="C:ATP-binding cassette (ABC) transporter complex"/>
    <property type="evidence" value="ECO:0007669"/>
    <property type="project" value="InterPro"/>
</dbReference>
<evidence type="ECO:0000313" key="6">
    <source>
        <dbReference type="EMBL" id="SAI68997.1"/>
    </source>
</evidence>
<dbReference type="GO" id="GO:0015697">
    <property type="term" value="P:quaternary ammonium group transport"/>
    <property type="evidence" value="ECO:0007669"/>
    <property type="project" value="UniProtKB-ARBA"/>
</dbReference>
<dbReference type="STRING" id="123899.SAMEA3906487_01609"/>
<dbReference type="Pfam" id="PF08402">
    <property type="entry name" value="TOBE_2"/>
    <property type="match status" value="1"/>
</dbReference>
<dbReference type="Gene3D" id="2.40.50.100">
    <property type="match status" value="1"/>
</dbReference>
<dbReference type="InterPro" id="IPR027417">
    <property type="entry name" value="P-loop_NTPase"/>
</dbReference>
<dbReference type="EC" id="3.6.3.31" evidence="6"/>
<evidence type="ECO:0000256" key="2">
    <source>
        <dbReference type="ARBA" id="ARBA00022475"/>
    </source>
</evidence>
<dbReference type="PANTHER" id="PTHR42781">
    <property type="entry name" value="SPERMIDINE/PUTRESCINE IMPORT ATP-BINDING PROTEIN POTA"/>
    <property type="match status" value="1"/>
</dbReference>
<dbReference type="GO" id="GO:0022857">
    <property type="term" value="F:transmembrane transporter activity"/>
    <property type="evidence" value="ECO:0007669"/>
    <property type="project" value="InterPro"/>
</dbReference>
<evidence type="ECO:0000313" key="7">
    <source>
        <dbReference type="Proteomes" id="UP000076825"/>
    </source>
</evidence>
<gene>
    <name evidence="6" type="primary">potA_2</name>
    <name evidence="6" type="ORF">SAMEA3906487_01609</name>
</gene>
<dbReference type="OrthoDB" id="5298774at2"/>
<evidence type="ECO:0000259" key="5">
    <source>
        <dbReference type="PROSITE" id="PS50893"/>
    </source>
</evidence>
<dbReference type="AlphaFoldDB" id="A0A157RV28"/>
<dbReference type="KEGG" id="btrm:SAMEA390648701609"/>
<dbReference type="InterPro" id="IPR017871">
    <property type="entry name" value="ABC_transporter-like_CS"/>
</dbReference>
<dbReference type="PATRIC" id="fig|123899.6.peg.1590"/>
<dbReference type="Gene3D" id="3.40.50.300">
    <property type="entry name" value="P-loop containing nucleotide triphosphate hydrolases"/>
    <property type="match status" value="1"/>
</dbReference>
<keyword evidence="7" id="KW-1185">Reference proteome</keyword>